<evidence type="ECO:0000313" key="2">
    <source>
        <dbReference type="Proteomes" id="UP000177870"/>
    </source>
</evidence>
<protein>
    <submittedName>
        <fullName evidence="1">Uncharacterized protein</fullName>
    </submittedName>
</protein>
<gene>
    <name evidence="1" type="ORF">BJP34_02985</name>
</gene>
<organism evidence="1 2">
    <name type="scientific">Moorena producens PAL-8-15-08-1</name>
    <dbReference type="NCBI Taxonomy" id="1458985"/>
    <lineage>
        <taxon>Bacteria</taxon>
        <taxon>Bacillati</taxon>
        <taxon>Cyanobacteriota</taxon>
        <taxon>Cyanophyceae</taxon>
        <taxon>Coleofasciculales</taxon>
        <taxon>Coleofasciculaceae</taxon>
        <taxon>Moorena</taxon>
    </lineage>
</organism>
<accession>A0A1D8TLR7</accession>
<dbReference type="AlphaFoldDB" id="A0A1D8TLR7"/>
<dbReference type="Proteomes" id="UP000177870">
    <property type="component" value="Chromosome"/>
</dbReference>
<dbReference type="OrthoDB" id="457080at2"/>
<sequence length="157" mass="18780">MATAVKLIAPGFCVKYPKTPWSVIYVEDASGKFHFRLSSRDFKFEPRDRYRYPTHEAAKRAALCFLELLKRIERSRMRMSILLEIGILKFPRQTYHSYEIWLLIDRTRYSWEVITANGFCFRSQRWYKNPNSPILKAKKHIDRELAVYQIKNVVGWV</sequence>
<evidence type="ECO:0000313" key="1">
    <source>
        <dbReference type="EMBL" id="AOW98546.1"/>
    </source>
</evidence>
<dbReference type="KEGG" id="mpro:BJP34_02985"/>
<dbReference type="RefSeq" id="WP_070391053.1">
    <property type="nucleotide sequence ID" value="NZ_CP017599.1"/>
</dbReference>
<reference evidence="2" key="1">
    <citation type="submission" date="2016-10" db="EMBL/GenBank/DDBJ databases">
        <title>Comparative genomics uncovers the prolific and rare metabolic potential of the cyanobacterial genus Moorea.</title>
        <authorList>
            <person name="Leao T."/>
            <person name="Castelao G."/>
            <person name="Korobeynikov A."/>
            <person name="Monroe E.A."/>
            <person name="Podell S."/>
            <person name="Glukhov E."/>
            <person name="Allen E."/>
            <person name="Gerwick W.H."/>
            <person name="Gerwick L."/>
        </authorList>
    </citation>
    <scope>NUCLEOTIDE SEQUENCE [LARGE SCALE GENOMIC DNA]</scope>
    <source>
        <strain evidence="2">PAL-8-15-08-1</strain>
    </source>
</reference>
<proteinExistence type="predicted"/>
<dbReference type="EMBL" id="CP017599">
    <property type="protein sequence ID" value="AOW98546.1"/>
    <property type="molecule type" value="Genomic_DNA"/>
</dbReference>
<name>A0A1D8TLR7_9CYAN</name>